<evidence type="ECO:0000256" key="2">
    <source>
        <dbReference type="ARBA" id="ARBA00022475"/>
    </source>
</evidence>
<dbReference type="PANTHER" id="PTHR37937:SF1">
    <property type="entry name" value="CONJUGATIVE TRANSFER: DNA TRANSPORT"/>
    <property type="match status" value="1"/>
</dbReference>
<dbReference type="GO" id="GO:0005886">
    <property type="term" value="C:plasma membrane"/>
    <property type="evidence" value="ECO:0007669"/>
    <property type="project" value="UniProtKB-SubCell"/>
</dbReference>
<dbReference type="PANTHER" id="PTHR37937">
    <property type="entry name" value="CONJUGATIVE TRANSFER: DNA TRANSPORT"/>
    <property type="match status" value="1"/>
</dbReference>
<dbReference type="InterPro" id="IPR051539">
    <property type="entry name" value="T4SS-coupling_protein"/>
</dbReference>
<name>A0A3A6U2I5_LEGPN</name>
<evidence type="ECO:0000256" key="6">
    <source>
        <dbReference type="SAM" id="Phobius"/>
    </source>
</evidence>
<dbReference type="NCBIfam" id="TIGR02759">
    <property type="entry name" value="TraD_Ftype"/>
    <property type="match status" value="1"/>
</dbReference>
<geneLocation type="plasmid" evidence="9">
    <name>unnamed2</name>
</geneLocation>
<proteinExistence type="predicted"/>
<feature type="domain" description="Type IV secretion system coupling protein TraD DNA-binding" evidence="7">
    <location>
        <begin position="170"/>
        <end position="555"/>
    </location>
</feature>
<evidence type="ECO:0000259" key="8">
    <source>
        <dbReference type="Pfam" id="PF12615"/>
    </source>
</evidence>
<keyword evidence="4 6" id="KW-1133">Transmembrane helix</keyword>
<gene>
    <name evidence="9" type="primary">traD</name>
    <name evidence="9" type="ORF">D1H98_16815</name>
</gene>
<dbReference type="Proteomes" id="UP000277145">
    <property type="component" value="Unassembled WGS sequence"/>
</dbReference>
<evidence type="ECO:0000256" key="4">
    <source>
        <dbReference type="ARBA" id="ARBA00022989"/>
    </source>
</evidence>
<evidence type="ECO:0000256" key="5">
    <source>
        <dbReference type="ARBA" id="ARBA00023136"/>
    </source>
</evidence>
<keyword evidence="2" id="KW-1003">Cell membrane</keyword>
<keyword evidence="3 6" id="KW-0812">Transmembrane</keyword>
<evidence type="ECO:0000313" key="10">
    <source>
        <dbReference type="Proteomes" id="UP000277145"/>
    </source>
</evidence>
<dbReference type="AlphaFoldDB" id="A0A3A6U2I5"/>
<dbReference type="SUPFAM" id="SSF52540">
    <property type="entry name" value="P-loop containing nucleoside triphosphate hydrolases"/>
    <property type="match status" value="1"/>
</dbReference>
<reference evidence="9 10" key="1">
    <citation type="submission" date="2018-08" db="EMBL/GenBank/DDBJ databases">
        <title>Genome Sequences of Legionella pneumophila subsp. pneumophila Isolates, Recovered from a Drinking Water System in a Large Builging.</title>
        <authorList>
            <person name="Gomez-Alvarez V."/>
            <person name="Boczek L."/>
            <person name="King D."/>
            <person name="Pemberton A."/>
            <person name="Pfaller S."/>
            <person name="Rodgers M."/>
            <person name="Santodomingo J."/>
            <person name="Revetta R."/>
        </authorList>
    </citation>
    <scope>NUCLEOTIDE SEQUENCE [LARGE SCALE GENOMIC DNA]</scope>
    <source>
        <strain evidence="9 10">L01C.1</strain>
        <plasmid evidence="9">unnamed2</plasmid>
    </source>
</reference>
<evidence type="ECO:0000256" key="3">
    <source>
        <dbReference type="ARBA" id="ARBA00022692"/>
    </source>
</evidence>
<comment type="subcellular location">
    <subcellularLocation>
        <location evidence="1">Cell membrane</location>
        <topology evidence="1">Multi-pass membrane protein</topology>
    </subcellularLocation>
</comment>
<keyword evidence="9" id="KW-0614">Plasmid</keyword>
<dbReference type="Pfam" id="PF10412">
    <property type="entry name" value="TrwB_AAD_bind"/>
    <property type="match status" value="1"/>
</dbReference>
<evidence type="ECO:0000259" key="7">
    <source>
        <dbReference type="Pfam" id="PF10412"/>
    </source>
</evidence>
<evidence type="ECO:0000313" key="9">
    <source>
        <dbReference type="EMBL" id="RJY24683.1"/>
    </source>
</evidence>
<feature type="domain" description="TraD coupling protein N-terminal" evidence="8">
    <location>
        <begin position="35"/>
        <end position="126"/>
    </location>
</feature>
<dbReference type="CDD" id="cd01127">
    <property type="entry name" value="TrwB_TraG_TraD_VirD4"/>
    <property type="match status" value="1"/>
</dbReference>
<feature type="transmembrane region" description="Helical" evidence="6">
    <location>
        <begin position="31"/>
        <end position="51"/>
    </location>
</feature>
<dbReference type="EMBL" id="QWDR01000006">
    <property type="protein sequence ID" value="RJY24683.1"/>
    <property type="molecule type" value="Genomic_DNA"/>
</dbReference>
<dbReference type="InterPro" id="IPR014128">
    <property type="entry name" value="T4SS_TraD"/>
</dbReference>
<dbReference type="RefSeq" id="WP_120130603.1">
    <property type="nucleotide sequence ID" value="NZ_QWDR01000006.1"/>
</dbReference>
<feature type="transmembrane region" description="Helical" evidence="6">
    <location>
        <begin position="113"/>
        <end position="133"/>
    </location>
</feature>
<comment type="caution">
    <text evidence="9">The sequence shown here is derived from an EMBL/GenBank/DDBJ whole genome shotgun (WGS) entry which is preliminary data.</text>
</comment>
<dbReference type="Pfam" id="PF12615">
    <property type="entry name" value="TraD_N"/>
    <property type="match status" value="1"/>
</dbReference>
<dbReference type="Gene3D" id="3.40.50.300">
    <property type="entry name" value="P-loop containing nucleotide triphosphate hydrolases"/>
    <property type="match status" value="2"/>
</dbReference>
<evidence type="ECO:0000256" key="1">
    <source>
        <dbReference type="ARBA" id="ARBA00004651"/>
    </source>
</evidence>
<organism evidence="9 10">
    <name type="scientific">Legionella pneumophila subsp. pneumophila</name>
    <dbReference type="NCBI Taxonomy" id="91891"/>
    <lineage>
        <taxon>Bacteria</taxon>
        <taxon>Pseudomonadati</taxon>
        <taxon>Pseudomonadota</taxon>
        <taxon>Gammaproteobacteria</taxon>
        <taxon>Legionellales</taxon>
        <taxon>Legionellaceae</taxon>
        <taxon>Legionella</taxon>
    </lineage>
</organism>
<sequence>MSKDPNFKHYTRGGQISFHNLRMWDQITKTLSMICFFLWIVFTVIFAWIFIPLEKITHVIVFYYAQFLSLVGQKHHFELSFHGKAYTQTVDSILHYSYYQNNATHVINSLGKYAFWAFCLSFILGLGLAYYFIKRGKAQSDSQFVRGSQLKNSHEVKKKILRDKSDSDIKIDQFPLIKDSEVQHLLVHGTVGTGKSQLIMKIMDCLRKRGDRVIVYDKGCSFIPHYYQDESDVILNPFDKRCANWDMWLEAPRDSDFENMAESSIPMHGESDPFWVNASRTVFSCLGSVMRHHSDRSLDKFLKLILTDEFSALEEYLQGTPAATLVSGKIEKTAISIRATLTTYLKSFSALAELHQEGKQPFSIRDYILDEQQKGWLFISSNGETHKSLKPLISMWLAQASLALLSLTPNRNRRIWFICDELPSLHKLPLLGETIAEVRKFGGCFLLGMQSFSQLTKVYGQAGAKEMFDLLNTRFFFRSPSSDMARLVASELGEEEIEESRENYSYGANSIRDGISLGAQRVTRPIVSYPQIMELQDLHCFVRLPGHYPITQLALDLGSRTTKNNGFIERSMPTNFNYSQLTSFDDNLESEANGSMGNTPLRINKINEKLQCIEELNLEPL</sequence>
<dbReference type="InterPro" id="IPR027417">
    <property type="entry name" value="P-loop_NTPase"/>
</dbReference>
<keyword evidence="5 6" id="KW-0472">Membrane</keyword>
<dbReference type="InterPro" id="IPR022585">
    <property type="entry name" value="TraD_N"/>
</dbReference>
<dbReference type="InterPro" id="IPR019476">
    <property type="entry name" value="T4SS_TraD_DNA-bd"/>
</dbReference>
<protein>
    <submittedName>
        <fullName evidence="9">Type IV conjugative transfer system coupling protein TraD</fullName>
    </submittedName>
</protein>
<accession>A0A3A6U2I5</accession>